<accession>V9KJM7</accession>
<dbReference type="GO" id="GO:0030154">
    <property type="term" value="P:cell differentiation"/>
    <property type="evidence" value="ECO:0007669"/>
    <property type="project" value="TreeGrafter"/>
</dbReference>
<dbReference type="InterPro" id="IPR000418">
    <property type="entry name" value="Ets_dom"/>
</dbReference>
<comment type="subcellular location">
    <subcellularLocation>
        <location evidence="3">Nucleus</location>
    </subcellularLocation>
</comment>
<evidence type="ECO:0000313" key="5">
    <source>
        <dbReference type="EMBL" id="AFO98316.1"/>
    </source>
</evidence>
<name>V9KJM7_CALMI</name>
<proteinExistence type="evidence at transcript level"/>
<evidence type="ECO:0000256" key="2">
    <source>
        <dbReference type="ARBA" id="ARBA00023125"/>
    </source>
</evidence>
<reference evidence="5" key="1">
    <citation type="journal article" date="2014" name="Nature">
        <title>Elephant shark genome provides unique insights into gnathostome evolution.</title>
        <authorList>
            <consortium name="International Elephant Shark Genome Sequencing Consortium"/>
            <person name="Venkatesh B."/>
            <person name="Lee A.P."/>
            <person name="Ravi V."/>
            <person name="Maurya A.K."/>
            <person name="Lian M.M."/>
            <person name="Swann J.B."/>
            <person name="Ohta Y."/>
            <person name="Flajnik M.F."/>
            <person name="Sutoh Y."/>
            <person name="Kasahara M."/>
            <person name="Hoon S."/>
            <person name="Gangu V."/>
            <person name="Roy S.W."/>
            <person name="Irimia M."/>
            <person name="Korzh V."/>
            <person name="Kondrychyn I."/>
            <person name="Lim Z.W."/>
            <person name="Tay B.H."/>
            <person name="Tohari S."/>
            <person name="Kong K.W."/>
            <person name="Ho S."/>
            <person name="Lorente-Galdos B."/>
            <person name="Quilez J."/>
            <person name="Marques-Bonet T."/>
            <person name="Raney B.J."/>
            <person name="Ingham P.W."/>
            <person name="Tay A."/>
            <person name="Hillier L.W."/>
            <person name="Minx P."/>
            <person name="Boehm T."/>
            <person name="Wilson R.K."/>
            <person name="Brenner S."/>
            <person name="Warren W.C."/>
        </authorList>
    </citation>
    <scope>NUCLEOTIDE SEQUENCE</scope>
    <source>
        <tissue evidence="5">Gills</tissue>
    </source>
</reference>
<dbReference type="GO" id="GO:0000981">
    <property type="term" value="F:DNA-binding transcription factor activity, RNA polymerase II-specific"/>
    <property type="evidence" value="ECO:0007669"/>
    <property type="project" value="TreeGrafter"/>
</dbReference>
<dbReference type="AlphaFoldDB" id="V9KJM7"/>
<evidence type="ECO:0000256" key="1">
    <source>
        <dbReference type="ARBA" id="ARBA00005562"/>
    </source>
</evidence>
<keyword evidence="3" id="KW-0539">Nucleus</keyword>
<dbReference type="PROSITE" id="PS50061">
    <property type="entry name" value="ETS_DOMAIN_3"/>
    <property type="match status" value="1"/>
</dbReference>
<feature type="domain" description="ETS" evidence="4">
    <location>
        <begin position="142"/>
        <end position="223"/>
    </location>
</feature>
<dbReference type="PANTHER" id="PTHR11849">
    <property type="entry name" value="ETS"/>
    <property type="match status" value="1"/>
</dbReference>
<dbReference type="GO" id="GO:0005634">
    <property type="term" value="C:nucleus"/>
    <property type="evidence" value="ECO:0007669"/>
    <property type="project" value="UniProtKB-SubCell"/>
</dbReference>
<comment type="similarity">
    <text evidence="1 3">Belongs to the ETS family.</text>
</comment>
<protein>
    <submittedName>
        <fullName evidence="5">ETS-related transcription factor Elf-5-like protein</fullName>
    </submittedName>
</protein>
<dbReference type="FunFam" id="1.10.10.10:FF:001336">
    <property type="entry name" value="Epithelium specific ets factor 3, ese3, putative"/>
    <property type="match status" value="1"/>
</dbReference>
<dbReference type="PANTHER" id="PTHR11849:SF316">
    <property type="entry name" value="ETS-RELATED TRANSCRIPTION FACTOR ELF-5-LIKE"/>
    <property type="match status" value="1"/>
</dbReference>
<dbReference type="PROSITE" id="PS00346">
    <property type="entry name" value="ETS_DOMAIN_2"/>
    <property type="match status" value="1"/>
</dbReference>
<dbReference type="InterPro" id="IPR036390">
    <property type="entry name" value="WH_DNA-bd_sf"/>
</dbReference>
<dbReference type="SMART" id="SM00413">
    <property type="entry name" value="ETS"/>
    <property type="match status" value="1"/>
</dbReference>
<dbReference type="InterPro" id="IPR036388">
    <property type="entry name" value="WH-like_DNA-bd_sf"/>
</dbReference>
<evidence type="ECO:0000259" key="4">
    <source>
        <dbReference type="PROSITE" id="PS50061"/>
    </source>
</evidence>
<dbReference type="InterPro" id="IPR046328">
    <property type="entry name" value="ETS_fam"/>
</dbReference>
<dbReference type="EMBL" id="JW865799">
    <property type="protein sequence ID" value="AFO98316.1"/>
    <property type="molecule type" value="mRNA"/>
</dbReference>
<keyword evidence="2 3" id="KW-0238">DNA-binding</keyword>
<dbReference type="Pfam" id="PF00178">
    <property type="entry name" value="Ets"/>
    <property type="match status" value="1"/>
</dbReference>
<evidence type="ECO:0000256" key="3">
    <source>
        <dbReference type="RuleBase" id="RU004019"/>
    </source>
</evidence>
<sequence length="235" mass="27267">MYGQQHSLFHTHHKTGECTDIYQAANDTGFTMFPNDMTSAQSEMYFKGKEEEFFPLPFLPSHTPQDTARDSLELREHNFFTGLLATVTTSQQRQEAEVPVWQVFPSTEPSSLLERWDVSSNAKEQDRVIKRGMRNYGHGRSVHLWEFVRDLLLNPAENCGVLKWEDRKEGVFRVVHSHTFAQLWGKRKSNSGMNYEKLSRALRHYYKSGILEHVGRRLTYKFGAKASGWQDSGFQ</sequence>
<dbReference type="PRINTS" id="PR00454">
    <property type="entry name" value="ETSDOMAIN"/>
</dbReference>
<organism evidence="5">
    <name type="scientific">Callorhinchus milii</name>
    <name type="common">Ghost shark</name>
    <dbReference type="NCBI Taxonomy" id="7868"/>
    <lineage>
        <taxon>Eukaryota</taxon>
        <taxon>Metazoa</taxon>
        <taxon>Chordata</taxon>
        <taxon>Craniata</taxon>
        <taxon>Vertebrata</taxon>
        <taxon>Chondrichthyes</taxon>
        <taxon>Holocephali</taxon>
        <taxon>Chimaeriformes</taxon>
        <taxon>Callorhinchidae</taxon>
        <taxon>Callorhinchus</taxon>
    </lineage>
</organism>
<dbReference type="GO" id="GO:0043565">
    <property type="term" value="F:sequence-specific DNA binding"/>
    <property type="evidence" value="ECO:0007669"/>
    <property type="project" value="InterPro"/>
</dbReference>
<dbReference type="Gene3D" id="1.10.10.10">
    <property type="entry name" value="Winged helix-like DNA-binding domain superfamily/Winged helix DNA-binding domain"/>
    <property type="match status" value="1"/>
</dbReference>
<dbReference type="SUPFAM" id="SSF46785">
    <property type="entry name" value="Winged helix' DNA-binding domain"/>
    <property type="match status" value="1"/>
</dbReference>